<dbReference type="Gene3D" id="3.30.70.970">
    <property type="entry name" value="RraB-like"/>
    <property type="match status" value="1"/>
</dbReference>
<feature type="domain" description="Regulator of ribonuclease activity B" evidence="1">
    <location>
        <begin position="31"/>
        <end position="120"/>
    </location>
</feature>
<dbReference type="EMBL" id="CANL01000030">
    <property type="protein sequence ID" value="CCM64306.1"/>
    <property type="molecule type" value="Genomic_DNA"/>
</dbReference>
<evidence type="ECO:0000259" key="1">
    <source>
        <dbReference type="Pfam" id="PF06877"/>
    </source>
</evidence>
<dbReference type="SUPFAM" id="SSF89946">
    <property type="entry name" value="Hypothetical protein VC0424"/>
    <property type="match status" value="1"/>
</dbReference>
<dbReference type="InterPro" id="IPR009671">
    <property type="entry name" value="RraB_dom"/>
</dbReference>
<reference evidence="2 3" key="1">
    <citation type="journal article" date="2013" name="ISME J.">
        <title>Metabolic model for the filamentous 'Candidatus Microthrix parvicella' based on genomic and metagenomic analyses.</title>
        <authorList>
            <person name="Jon McIlroy S."/>
            <person name="Kristiansen R."/>
            <person name="Albertsen M."/>
            <person name="Michael Karst S."/>
            <person name="Rossetti S."/>
            <person name="Lund Nielsen J."/>
            <person name="Tandoi V."/>
            <person name="James Seviour R."/>
            <person name="Nielsen P.H."/>
        </authorList>
    </citation>
    <scope>NUCLEOTIDE SEQUENCE [LARGE SCALE GENOMIC DNA]</scope>
    <source>
        <strain evidence="2 3">RN1</strain>
    </source>
</reference>
<sequence length="148" mass="16353">MSCVPDALGETYSRSFALSCEQRRSGSDVLVLATLLSEGDPCDEARDIDHVLTFSDEAQTVDAADALQAAGFRLHDTDRSANHLVIVDHAVPEPARLAEVRRHSLEAAEAWSPDYDGWGCEAQRPQWRGLFRRRRQVGGASPPSHSRR</sequence>
<dbReference type="HOGENOM" id="CLU_1755513_0_0_11"/>
<accession>R4Z4W3</accession>
<evidence type="ECO:0000313" key="3">
    <source>
        <dbReference type="Proteomes" id="UP000018291"/>
    </source>
</evidence>
<name>R4Z4W3_9ACTN</name>
<evidence type="ECO:0000313" key="2">
    <source>
        <dbReference type="EMBL" id="CCM64306.1"/>
    </source>
</evidence>
<dbReference type="STRING" id="1229780.BN381_360008"/>
<comment type="caution">
    <text evidence="2">The sequence shown here is derived from an EMBL/GenBank/DDBJ whole genome shotgun (WGS) entry which is preliminary data.</text>
</comment>
<organism evidence="2 3">
    <name type="scientific">Candidatus Neomicrothrix parvicella RN1</name>
    <dbReference type="NCBI Taxonomy" id="1229780"/>
    <lineage>
        <taxon>Bacteria</taxon>
        <taxon>Bacillati</taxon>
        <taxon>Actinomycetota</taxon>
        <taxon>Acidimicrobiia</taxon>
        <taxon>Acidimicrobiales</taxon>
        <taxon>Microthrixaceae</taxon>
        <taxon>Candidatus Neomicrothrix</taxon>
    </lineage>
</organism>
<protein>
    <recommendedName>
        <fullName evidence="1">Regulator of ribonuclease activity B domain-containing protein</fullName>
    </recommendedName>
</protein>
<proteinExistence type="predicted"/>
<dbReference type="InterPro" id="IPR036701">
    <property type="entry name" value="RraB-like_sf"/>
</dbReference>
<dbReference type="Proteomes" id="UP000018291">
    <property type="component" value="Unassembled WGS sequence"/>
</dbReference>
<dbReference type="Pfam" id="PF06877">
    <property type="entry name" value="RraB"/>
    <property type="match status" value="1"/>
</dbReference>
<dbReference type="AlphaFoldDB" id="R4Z4W3"/>
<gene>
    <name evidence="2" type="ORF">BN381_360008</name>
</gene>
<keyword evidence="3" id="KW-1185">Reference proteome</keyword>